<comment type="subcellular location">
    <subcellularLocation>
        <location evidence="1">Membrane</location>
        <topology evidence="1">Multi-pass membrane protein</topology>
    </subcellularLocation>
</comment>
<feature type="transmembrane region" description="Helical" evidence="3">
    <location>
        <begin position="31"/>
        <end position="55"/>
    </location>
</feature>
<dbReference type="Gene3D" id="1.20.1250.20">
    <property type="entry name" value="MFS general substrate transporter like domains"/>
    <property type="match status" value="1"/>
</dbReference>
<accession>A0AAW2YW90</accession>
<feature type="transmembrane region" description="Helical" evidence="3">
    <location>
        <begin position="333"/>
        <end position="352"/>
    </location>
</feature>
<evidence type="ECO:0000256" key="1">
    <source>
        <dbReference type="ARBA" id="ARBA00004141"/>
    </source>
</evidence>
<keyword evidence="6" id="KW-1185">Reference proteome</keyword>
<name>A0AAW2YW90_9EUKA</name>
<evidence type="ECO:0000256" key="2">
    <source>
        <dbReference type="SAM" id="MobiDB-lite"/>
    </source>
</evidence>
<dbReference type="PROSITE" id="PS50850">
    <property type="entry name" value="MFS"/>
    <property type="match status" value="1"/>
</dbReference>
<feature type="transmembrane region" description="Helical" evidence="3">
    <location>
        <begin position="261"/>
        <end position="281"/>
    </location>
</feature>
<feature type="region of interest" description="Disordered" evidence="2">
    <location>
        <begin position="466"/>
        <end position="485"/>
    </location>
</feature>
<organism evidence="5 6">
    <name type="scientific">Acrasis kona</name>
    <dbReference type="NCBI Taxonomy" id="1008807"/>
    <lineage>
        <taxon>Eukaryota</taxon>
        <taxon>Discoba</taxon>
        <taxon>Heterolobosea</taxon>
        <taxon>Tetramitia</taxon>
        <taxon>Eutetramitia</taxon>
        <taxon>Acrasidae</taxon>
        <taxon>Acrasis</taxon>
    </lineage>
</organism>
<dbReference type="PANTHER" id="PTHR23524:SF1">
    <property type="entry name" value="MRH DOMAIN-CONTAINING PROTEIN-RELATED"/>
    <property type="match status" value="1"/>
</dbReference>
<evidence type="ECO:0000313" key="6">
    <source>
        <dbReference type="Proteomes" id="UP001431209"/>
    </source>
</evidence>
<dbReference type="SUPFAM" id="SSF103473">
    <property type="entry name" value="MFS general substrate transporter"/>
    <property type="match status" value="1"/>
</dbReference>
<keyword evidence="3" id="KW-0472">Membrane</keyword>
<feature type="transmembrane region" description="Helical" evidence="3">
    <location>
        <begin position="301"/>
        <end position="326"/>
    </location>
</feature>
<dbReference type="InterPro" id="IPR011701">
    <property type="entry name" value="MFS"/>
</dbReference>
<feature type="transmembrane region" description="Helical" evidence="3">
    <location>
        <begin position="124"/>
        <end position="146"/>
    </location>
</feature>
<dbReference type="PANTHER" id="PTHR23524">
    <property type="entry name" value="TRANSPORTER, PUTATIVE (AFU_ORTHOLOGUE AFUA_8G04850)-RELATED"/>
    <property type="match status" value="1"/>
</dbReference>
<feature type="domain" description="Major facilitator superfamily (MFS) profile" evidence="4">
    <location>
        <begin position="28"/>
        <end position="454"/>
    </location>
</feature>
<feature type="transmembrane region" description="Helical" evidence="3">
    <location>
        <begin position="75"/>
        <end position="91"/>
    </location>
</feature>
<feature type="transmembrane region" description="Helical" evidence="3">
    <location>
        <begin position="358"/>
        <end position="382"/>
    </location>
</feature>
<dbReference type="Pfam" id="PF07690">
    <property type="entry name" value="MFS_1"/>
    <property type="match status" value="1"/>
</dbReference>
<proteinExistence type="predicted"/>
<gene>
    <name evidence="5" type="ORF">AKO1_012851</name>
</gene>
<reference evidence="5 6" key="1">
    <citation type="submission" date="2024-03" db="EMBL/GenBank/DDBJ databases">
        <title>The Acrasis kona genome and developmental transcriptomes reveal deep origins of eukaryotic multicellular pathways.</title>
        <authorList>
            <person name="Sheikh S."/>
            <person name="Fu C.-J."/>
            <person name="Brown M.W."/>
            <person name="Baldauf S.L."/>
        </authorList>
    </citation>
    <scope>NUCLEOTIDE SEQUENCE [LARGE SCALE GENOMIC DNA]</scope>
    <source>
        <strain evidence="5 6">ATCC MYA-3509</strain>
    </source>
</reference>
<protein>
    <recommendedName>
        <fullName evidence="4">Major facilitator superfamily (MFS) profile domain-containing protein</fullName>
    </recommendedName>
</protein>
<dbReference type="GO" id="GO:0016020">
    <property type="term" value="C:membrane"/>
    <property type="evidence" value="ECO:0007669"/>
    <property type="project" value="UniProtKB-SubCell"/>
</dbReference>
<comment type="caution">
    <text evidence="5">The sequence shown here is derived from an EMBL/GenBank/DDBJ whole genome shotgun (WGS) entry which is preliminary data.</text>
</comment>
<dbReference type="InterPro" id="IPR020846">
    <property type="entry name" value="MFS_dom"/>
</dbReference>
<feature type="transmembrane region" description="Helical" evidence="3">
    <location>
        <begin position="394"/>
        <end position="417"/>
    </location>
</feature>
<evidence type="ECO:0000259" key="4">
    <source>
        <dbReference type="PROSITE" id="PS50850"/>
    </source>
</evidence>
<dbReference type="InterPro" id="IPR036259">
    <property type="entry name" value="MFS_trans_sf"/>
</dbReference>
<dbReference type="Proteomes" id="UP001431209">
    <property type="component" value="Unassembled WGS sequence"/>
</dbReference>
<feature type="transmembrane region" description="Helical" evidence="3">
    <location>
        <begin position="423"/>
        <end position="444"/>
    </location>
</feature>
<dbReference type="AlphaFoldDB" id="A0AAW2YW90"/>
<sequence>MDNRTEDIKTWKTRFLFILERRNGASNINIFSYYLSVIIMMSSWVFMGSTMPFVLEVYCKTPNNEKGRVIGDMNFYAEIVLLLLGWTWGSLSDTIGRNLLYVFGFSFTGLGIALLPVANSYGALVIVRLICALGTSALLGIYLATIADYVTDEDRGKAAGLMGLSLNIGSLFSSFVLINLPLWMSGGGRGILTEIQSGYISFTIVGILMLLGGLNCLLFLKDVSSPPIVINSEIVKTTEKKGLAKFFLQYLKGIKAAKDPIVALSFATAFISRMDVATLAYNSLWMQQELDEAGYSRSEALSITGLVSGISGLLTIFTAPTIGYMADKVDRTILLGCVSCFCIITFSAVAIIPNLIGWWVYVWFACMNIGHIGITVAGNALIAGAAPDDARGSVMGLFNLLANVGVLFATKIGGHMFDSRHSYPYYFVSGVNLILTTLCIITAASQWIFRKKERLIEDVELGDDESNKDRITEEQSNKEGDQRVD</sequence>
<feature type="transmembrane region" description="Helical" evidence="3">
    <location>
        <begin position="98"/>
        <end position="118"/>
    </location>
</feature>
<dbReference type="EMBL" id="JAOPGA020000730">
    <property type="protein sequence ID" value="KAL0481056.1"/>
    <property type="molecule type" value="Genomic_DNA"/>
</dbReference>
<feature type="transmembrane region" description="Helical" evidence="3">
    <location>
        <begin position="198"/>
        <end position="220"/>
    </location>
</feature>
<dbReference type="GO" id="GO:0022857">
    <property type="term" value="F:transmembrane transporter activity"/>
    <property type="evidence" value="ECO:0007669"/>
    <property type="project" value="InterPro"/>
</dbReference>
<evidence type="ECO:0000313" key="5">
    <source>
        <dbReference type="EMBL" id="KAL0481056.1"/>
    </source>
</evidence>
<evidence type="ECO:0000256" key="3">
    <source>
        <dbReference type="SAM" id="Phobius"/>
    </source>
</evidence>
<keyword evidence="3" id="KW-0812">Transmembrane</keyword>
<keyword evidence="3" id="KW-1133">Transmembrane helix</keyword>
<feature type="transmembrane region" description="Helical" evidence="3">
    <location>
        <begin position="158"/>
        <end position="178"/>
    </location>
</feature>